<evidence type="ECO:0000313" key="3">
    <source>
        <dbReference type="Proteomes" id="UP000198906"/>
    </source>
</evidence>
<dbReference type="Proteomes" id="UP000198906">
    <property type="component" value="Unassembled WGS sequence"/>
</dbReference>
<dbReference type="InterPro" id="IPR038740">
    <property type="entry name" value="BioF2-like_GNAT_dom"/>
</dbReference>
<dbReference type="STRING" id="47866.GA0074694_2233"/>
<protein>
    <submittedName>
        <fullName evidence="2">Predicted N-acyltransferase</fullName>
    </submittedName>
</protein>
<dbReference type="InterPro" id="IPR016181">
    <property type="entry name" value="Acyl_CoA_acyltransferase"/>
</dbReference>
<keyword evidence="3" id="KW-1185">Reference proteome</keyword>
<feature type="domain" description="BioF2-like acetyltransferase" evidence="1">
    <location>
        <begin position="184"/>
        <end position="319"/>
    </location>
</feature>
<organism evidence="2 3">
    <name type="scientific">Micromonospora inyonensis</name>
    <dbReference type="NCBI Taxonomy" id="47866"/>
    <lineage>
        <taxon>Bacteria</taxon>
        <taxon>Bacillati</taxon>
        <taxon>Actinomycetota</taxon>
        <taxon>Actinomycetes</taxon>
        <taxon>Micromonosporales</taxon>
        <taxon>Micromonosporaceae</taxon>
        <taxon>Micromonospora</taxon>
    </lineage>
</organism>
<proteinExistence type="predicted"/>
<reference evidence="3" key="1">
    <citation type="submission" date="2016-06" db="EMBL/GenBank/DDBJ databases">
        <authorList>
            <person name="Varghese N."/>
        </authorList>
    </citation>
    <scope>NUCLEOTIDE SEQUENCE [LARGE SCALE GENOMIC DNA]</scope>
    <source>
        <strain evidence="3">DSM 46123</strain>
    </source>
</reference>
<keyword evidence="2" id="KW-0012">Acyltransferase</keyword>
<accession>A0A1C6RLN4</accession>
<dbReference type="AlphaFoldDB" id="A0A1C6RLN4"/>
<dbReference type="GO" id="GO:0016746">
    <property type="term" value="F:acyltransferase activity"/>
    <property type="evidence" value="ECO:0007669"/>
    <property type="project" value="UniProtKB-KW"/>
</dbReference>
<evidence type="ECO:0000313" key="2">
    <source>
        <dbReference type="EMBL" id="SCL18082.1"/>
    </source>
</evidence>
<gene>
    <name evidence="2" type="ORF">GA0074694_2233</name>
</gene>
<dbReference type="EMBL" id="FMHU01000001">
    <property type="protein sequence ID" value="SCL18082.1"/>
    <property type="molecule type" value="Genomic_DNA"/>
</dbReference>
<dbReference type="SUPFAM" id="SSF55729">
    <property type="entry name" value="Acyl-CoA N-acyltransferases (Nat)"/>
    <property type="match status" value="1"/>
</dbReference>
<evidence type="ECO:0000259" key="1">
    <source>
        <dbReference type="Pfam" id="PF13480"/>
    </source>
</evidence>
<sequence length="392" mass="43814">MSDGWQVIDSIDHVDPTEWNEVVDAAGGSVFSTVEWLSAYEKEPPAPLHAVRHLVWRENGKLRAVAPMYYASEDPHYTGYGPDYGFDHPILRARMLVGHSFYSYFNGICSTLPAAEVAPGLVATMREVATDLGSPLYGFPGVPETDPLCDELDRLGFVSIYTEATSGVNFVGTAEAHLAGLKNKVRREFGRLRRRSERLGVTVRTDVDPGYVDAFAGLVEDVCARHGIPTINPPDNIRSIFRHLREQLHFLTIWKDDVLLGGFILLHRADTLYAWIAGLNYDFHKAYATYYALYANTLDLAERLSVRRIEMGRSMYGFKVRVGFHPQLLVSWFDATDDASREMLTGGAEALESNCRTRQRIAEAYEAVDLIPPAPLLGPPRFPRSLAPAIHQ</sequence>
<name>A0A1C6RLN4_9ACTN</name>
<dbReference type="Gene3D" id="3.40.630.30">
    <property type="match status" value="1"/>
</dbReference>
<dbReference type="Pfam" id="PF13480">
    <property type="entry name" value="Acetyltransf_6"/>
    <property type="match status" value="1"/>
</dbReference>
<keyword evidence="2" id="KW-0808">Transferase</keyword>
<dbReference type="RefSeq" id="WP_091456456.1">
    <property type="nucleotide sequence ID" value="NZ_FMHU01000001.1"/>
</dbReference>